<comment type="caution">
    <text evidence="1">The sequence shown here is derived from an EMBL/GenBank/DDBJ whole genome shotgun (WGS) entry which is preliminary data.</text>
</comment>
<name>A0A9W4K6R3_9EURO</name>
<keyword evidence="2" id="KW-1185">Reference proteome</keyword>
<proteinExistence type="predicted"/>
<dbReference type="EMBL" id="CAJVPG010000467">
    <property type="protein sequence ID" value="CAG8431353.1"/>
    <property type="molecule type" value="Genomic_DNA"/>
</dbReference>
<reference evidence="1" key="1">
    <citation type="submission" date="2021-07" db="EMBL/GenBank/DDBJ databases">
        <authorList>
            <person name="Branca A.L. A."/>
        </authorList>
    </citation>
    <scope>NUCLEOTIDE SEQUENCE</scope>
</reference>
<evidence type="ECO:0000313" key="2">
    <source>
        <dbReference type="Proteomes" id="UP001152649"/>
    </source>
</evidence>
<accession>A0A9W4K6R3</accession>
<sequence>MQNWNDPGLRNFGTTASIEPEDLPLGLPEIPIPSQVADAWDNCEELDRSLSWLSLQPSPIYYGPTSFPLTIHCLLFSSCEDCCFVEWRGPDLFAPLTCSEDVFAFLHSTLPGEVSWLNTRLSITSRLSGQTVVDLPFTISPSEWCADSLSSFQLRVYDVLLHWVSNWCQCRCTSLDQFVLQLAIWPWQDRQRGGEIEHMEGKLAETSLLDPGYFVHNIISNF</sequence>
<dbReference type="Proteomes" id="UP001152649">
    <property type="component" value="Unassembled WGS sequence"/>
</dbReference>
<gene>
    <name evidence="1" type="ORF">PSALAMII_LOCUS11482</name>
</gene>
<organism evidence="1 2">
    <name type="scientific">Penicillium salamii</name>
    <dbReference type="NCBI Taxonomy" id="1612424"/>
    <lineage>
        <taxon>Eukaryota</taxon>
        <taxon>Fungi</taxon>
        <taxon>Dikarya</taxon>
        <taxon>Ascomycota</taxon>
        <taxon>Pezizomycotina</taxon>
        <taxon>Eurotiomycetes</taxon>
        <taxon>Eurotiomycetidae</taxon>
        <taxon>Eurotiales</taxon>
        <taxon>Aspergillaceae</taxon>
        <taxon>Penicillium</taxon>
    </lineage>
</organism>
<dbReference type="AlphaFoldDB" id="A0A9W4K6R3"/>
<protein>
    <submittedName>
        <fullName evidence="1">Uncharacterized protein</fullName>
    </submittedName>
</protein>
<evidence type="ECO:0000313" key="1">
    <source>
        <dbReference type="EMBL" id="CAG8431353.1"/>
    </source>
</evidence>
<dbReference type="OrthoDB" id="4230994at2759"/>